<accession>A0AAE1YS80</accession>
<evidence type="ECO:0000313" key="2">
    <source>
        <dbReference type="EMBL" id="KAK4434713.1"/>
    </source>
</evidence>
<name>A0AAE1YS80_9LAMI</name>
<protein>
    <submittedName>
        <fullName evidence="2">Uncharacterized protein</fullName>
    </submittedName>
</protein>
<feature type="region of interest" description="Disordered" evidence="1">
    <location>
        <begin position="19"/>
        <end position="39"/>
    </location>
</feature>
<comment type="caution">
    <text evidence="2">The sequence shown here is derived from an EMBL/GenBank/DDBJ whole genome shotgun (WGS) entry which is preliminary data.</text>
</comment>
<proteinExistence type="predicted"/>
<evidence type="ECO:0000313" key="3">
    <source>
        <dbReference type="Proteomes" id="UP001293254"/>
    </source>
</evidence>
<gene>
    <name evidence="2" type="ORF">Salat_0634100</name>
</gene>
<dbReference type="AlphaFoldDB" id="A0AAE1YS80"/>
<reference evidence="2" key="2">
    <citation type="journal article" date="2024" name="Plant">
        <title>Genomic evolution and insights into agronomic trait innovations of Sesamum species.</title>
        <authorList>
            <person name="Miao H."/>
            <person name="Wang L."/>
            <person name="Qu L."/>
            <person name="Liu H."/>
            <person name="Sun Y."/>
            <person name="Le M."/>
            <person name="Wang Q."/>
            <person name="Wei S."/>
            <person name="Zheng Y."/>
            <person name="Lin W."/>
            <person name="Duan Y."/>
            <person name="Cao H."/>
            <person name="Xiong S."/>
            <person name="Wang X."/>
            <person name="Wei L."/>
            <person name="Li C."/>
            <person name="Ma Q."/>
            <person name="Ju M."/>
            <person name="Zhao R."/>
            <person name="Li G."/>
            <person name="Mu C."/>
            <person name="Tian Q."/>
            <person name="Mei H."/>
            <person name="Zhang T."/>
            <person name="Gao T."/>
            <person name="Zhang H."/>
        </authorList>
    </citation>
    <scope>NUCLEOTIDE SEQUENCE</scope>
    <source>
        <strain evidence="2">3651</strain>
    </source>
</reference>
<feature type="region of interest" description="Disordered" evidence="1">
    <location>
        <begin position="102"/>
        <end position="123"/>
    </location>
</feature>
<dbReference type="EMBL" id="JACGWO010000002">
    <property type="protein sequence ID" value="KAK4434713.1"/>
    <property type="molecule type" value="Genomic_DNA"/>
</dbReference>
<keyword evidence="3" id="KW-1185">Reference proteome</keyword>
<organism evidence="2 3">
    <name type="scientific">Sesamum alatum</name>
    <dbReference type="NCBI Taxonomy" id="300844"/>
    <lineage>
        <taxon>Eukaryota</taxon>
        <taxon>Viridiplantae</taxon>
        <taxon>Streptophyta</taxon>
        <taxon>Embryophyta</taxon>
        <taxon>Tracheophyta</taxon>
        <taxon>Spermatophyta</taxon>
        <taxon>Magnoliopsida</taxon>
        <taxon>eudicotyledons</taxon>
        <taxon>Gunneridae</taxon>
        <taxon>Pentapetalae</taxon>
        <taxon>asterids</taxon>
        <taxon>lamiids</taxon>
        <taxon>Lamiales</taxon>
        <taxon>Pedaliaceae</taxon>
        <taxon>Sesamum</taxon>
    </lineage>
</organism>
<evidence type="ECO:0000256" key="1">
    <source>
        <dbReference type="SAM" id="MobiDB-lite"/>
    </source>
</evidence>
<dbReference type="Proteomes" id="UP001293254">
    <property type="component" value="Unassembled WGS sequence"/>
</dbReference>
<reference evidence="2" key="1">
    <citation type="submission" date="2020-06" db="EMBL/GenBank/DDBJ databases">
        <authorList>
            <person name="Li T."/>
            <person name="Hu X."/>
            <person name="Zhang T."/>
            <person name="Song X."/>
            <person name="Zhang H."/>
            <person name="Dai N."/>
            <person name="Sheng W."/>
            <person name="Hou X."/>
            <person name="Wei L."/>
        </authorList>
    </citation>
    <scope>NUCLEOTIDE SEQUENCE</scope>
    <source>
        <strain evidence="2">3651</strain>
        <tissue evidence="2">Leaf</tissue>
    </source>
</reference>
<sequence>MAAALTELYQHLAIAPASSSQPAVTPTPEEPIILDEDLPKPPKLQLQSFDCSYPLKGLFEAEQFFTYYAILFETHLMLYDGQTGSLEEYLLKFECLCNTPSSTPSSLLPRQSASTPLKPPLPIHRLSSAEMQPRRTKGLCFNCNEQFFRGHNVGLQSLLLLADDELTEDVPLS</sequence>